<reference evidence="2 3" key="1">
    <citation type="submission" date="2024-04" db="EMBL/GenBank/DDBJ databases">
        <title>Tritrichomonas musculus Genome.</title>
        <authorList>
            <person name="Alves-Ferreira E."/>
            <person name="Grigg M."/>
            <person name="Lorenzi H."/>
            <person name="Galac M."/>
        </authorList>
    </citation>
    <scope>NUCLEOTIDE SEQUENCE [LARGE SCALE GENOMIC DNA]</scope>
    <source>
        <strain evidence="2 3">EAF2021</strain>
    </source>
</reference>
<feature type="region of interest" description="Disordered" evidence="1">
    <location>
        <begin position="380"/>
        <end position="407"/>
    </location>
</feature>
<feature type="compositionally biased region" description="Acidic residues" evidence="1">
    <location>
        <begin position="330"/>
        <end position="339"/>
    </location>
</feature>
<gene>
    <name evidence="2" type="ORF">M9Y10_041561</name>
</gene>
<evidence type="ECO:0000256" key="1">
    <source>
        <dbReference type="SAM" id="MobiDB-lite"/>
    </source>
</evidence>
<feature type="compositionally biased region" description="Basic and acidic residues" evidence="1">
    <location>
        <begin position="651"/>
        <end position="669"/>
    </location>
</feature>
<dbReference type="Proteomes" id="UP001470230">
    <property type="component" value="Unassembled WGS sequence"/>
</dbReference>
<feature type="region of interest" description="Disordered" evidence="1">
    <location>
        <begin position="427"/>
        <end position="705"/>
    </location>
</feature>
<feature type="compositionally biased region" description="Polar residues" evidence="1">
    <location>
        <begin position="671"/>
        <end position="682"/>
    </location>
</feature>
<feature type="compositionally biased region" description="Polar residues" evidence="1">
    <location>
        <begin position="691"/>
        <end position="705"/>
    </location>
</feature>
<name>A0ABR2K5P9_9EUKA</name>
<proteinExistence type="predicted"/>
<dbReference type="EMBL" id="JAPFFF010000007">
    <property type="protein sequence ID" value="KAK8886101.1"/>
    <property type="molecule type" value="Genomic_DNA"/>
</dbReference>
<evidence type="ECO:0000313" key="2">
    <source>
        <dbReference type="EMBL" id="KAK8886101.1"/>
    </source>
</evidence>
<organism evidence="2 3">
    <name type="scientific">Tritrichomonas musculus</name>
    <dbReference type="NCBI Taxonomy" id="1915356"/>
    <lineage>
        <taxon>Eukaryota</taxon>
        <taxon>Metamonada</taxon>
        <taxon>Parabasalia</taxon>
        <taxon>Tritrichomonadida</taxon>
        <taxon>Tritrichomonadidae</taxon>
        <taxon>Tritrichomonas</taxon>
    </lineage>
</organism>
<accession>A0ABR2K5P9</accession>
<protein>
    <submittedName>
        <fullName evidence="2">Uncharacterized protein</fullName>
    </submittedName>
</protein>
<sequence length="705" mass="80663">MIVIDYEKLFKIHFDPRNSLFDKIIENIPNSQNRIHFDAQLNKLAKEYVFNYLAKKDQSKTNVRSHLSTFEADTYNEYICCFQFKLNESQNDIQNKIINDTFNELKSKNILYDISSQNIDLIGIYLFISKTGLVVCFVNCARSSDTFSPEKFLEVLKLKGSVKSNVQIDNDENGIQKLADSYASEFAKYNRNSRKDFKSLFREKYSYNSAYYRFAVKSDKNNQIVGSILNNNSLKSFLNQDFDKVGIQLFNVGGQSQVLIIISNSNKSPPKDPSLLNEFEDDDSGSELFGVDSFITTYKRSKEKNKKGKSNKKDDYDSKQILNKCNNSNSDDEEEDFIFDDLPPFNSPSPVRIKFIKQNPSNPQISSPTSIIRNKLINSNNLDDSKNNEENEFSDLQPSISPKKSPLLNLYTNNSINKKDNHIVDDDDDDFSDLHPTISPKNSPILNLNNNKQKDDKNDNNVMDDGDDDFSDLHPTISPKNSPILNLNFNDKQKDDKNDNNVMDDGDDDFSDLHPTISPKNSPILNLNFNDKQKDDKNDNNVMDDGDDDFSDLHPTISPKNSPILNLNFNDKQKDDKNDNNVMDDGDDDFSDLHPTISPKNSSILNLNFNDKQKDDKNDNNVMDDGDDDFSDLRPTISPKNPPILNLNFNDKQKDDKIDNNIDDERKFSDLQPSTNPKSSPLFNLGHVESKNYQPQPNKYSIDNE</sequence>
<keyword evidence="3" id="KW-1185">Reference proteome</keyword>
<feature type="region of interest" description="Disordered" evidence="1">
    <location>
        <begin position="301"/>
        <end position="343"/>
    </location>
</feature>
<comment type="caution">
    <text evidence="2">The sequence shown here is derived from an EMBL/GenBank/DDBJ whole genome shotgun (WGS) entry which is preliminary data.</text>
</comment>
<evidence type="ECO:0000313" key="3">
    <source>
        <dbReference type="Proteomes" id="UP001470230"/>
    </source>
</evidence>
<feature type="compositionally biased region" description="Basic residues" evidence="1">
    <location>
        <begin position="301"/>
        <end position="310"/>
    </location>
</feature>